<feature type="transmembrane region" description="Helical" evidence="6">
    <location>
        <begin position="135"/>
        <end position="160"/>
    </location>
</feature>
<organism evidence="7">
    <name type="scientific">Corethron hystrix</name>
    <dbReference type="NCBI Taxonomy" id="216773"/>
    <lineage>
        <taxon>Eukaryota</taxon>
        <taxon>Sar</taxon>
        <taxon>Stramenopiles</taxon>
        <taxon>Ochrophyta</taxon>
        <taxon>Bacillariophyta</taxon>
        <taxon>Coscinodiscophyceae</taxon>
        <taxon>Corethrophycidae</taxon>
        <taxon>Corethrales</taxon>
        <taxon>Corethraceae</taxon>
        <taxon>Corethron</taxon>
    </lineage>
</organism>
<name>A0A7S1BLQ9_9STRA</name>
<dbReference type="GO" id="GO:0022857">
    <property type="term" value="F:transmembrane transporter activity"/>
    <property type="evidence" value="ECO:0007669"/>
    <property type="project" value="UniProtKB-UniRule"/>
</dbReference>
<feature type="transmembrane region" description="Helical" evidence="6">
    <location>
        <begin position="238"/>
        <end position="261"/>
    </location>
</feature>
<feature type="transmembrane region" description="Helical" evidence="6">
    <location>
        <begin position="371"/>
        <end position="391"/>
    </location>
</feature>
<comment type="similarity">
    <text evidence="2 6">Belongs to the CTL (choline transporter-like) family.</text>
</comment>
<comment type="subcellular location">
    <subcellularLocation>
        <location evidence="6">Cell membrane</location>
        <topology evidence="6">Multi-pass membrane protein</topology>
    </subcellularLocation>
    <subcellularLocation>
        <location evidence="1">Membrane</location>
        <topology evidence="1">Multi-pass membrane protein</topology>
    </subcellularLocation>
</comment>
<reference evidence="7" key="1">
    <citation type="submission" date="2021-01" db="EMBL/GenBank/DDBJ databases">
        <authorList>
            <person name="Corre E."/>
            <person name="Pelletier E."/>
            <person name="Niang G."/>
            <person name="Scheremetjew M."/>
            <person name="Finn R."/>
            <person name="Kale V."/>
            <person name="Holt S."/>
            <person name="Cochrane G."/>
            <person name="Meng A."/>
            <person name="Brown T."/>
            <person name="Cohen L."/>
        </authorList>
    </citation>
    <scope>NUCLEOTIDE SEQUENCE</scope>
    <source>
        <strain evidence="7">308</strain>
    </source>
</reference>
<feature type="transmembrane region" description="Helical" evidence="6">
    <location>
        <begin position="172"/>
        <end position="192"/>
    </location>
</feature>
<keyword evidence="5 6" id="KW-0472">Membrane</keyword>
<evidence type="ECO:0000256" key="2">
    <source>
        <dbReference type="ARBA" id="ARBA00007168"/>
    </source>
</evidence>
<evidence type="ECO:0000256" key="6">
    <source>
        <dbReference type="RuleBase" id="RU368066"/>
    </source>
</evidence>
<dbReference type="AlphaFoldDB" id="A0A7S1BLQ9"/>
<evidence type="ECO:0000313" key="7">
    <source>
        <dbReference type="EMBL" id="CAD8891306.1"/>
    </source>
</evidence>
<comment type="function">
    <text evidence="6">Choline transporter.</text>
</comment>
<dbReference type="GO" id="GO:0005886">
    <property type="term" value="C:plasma membrane"/>
    <property type="evidence" value="ECO:0007669"/>
    <property type="project" value="UniProtKB-SubCell"/>
</dbReference>
<dbReference type="PANTHER" id="PTHR12385:SF4">
    <property type="entry name" value="PROTEIN PNS1"/>
    <property type="match status" value="1"/>
</dbReference>
<evidence type="ECO:0000256" key="4">
    <source>
        <dbReference type="ARBA" id="ARBA00022989"/>
    </source>
</evidence>
<feature type="transmembrane region" description="Helical" evidence="6">
    <location>
        <begin position="473"/>
        <end position="494"/>
    </location>
</feature>
<feature type="transmembrane region" description="Helical" evidence="6">
    <location>
        <begin position="437"/>
        <end position="461"/>
    </location>
</feature>
<dbReference type="InterPro" id="IPR007603">
    <property type="entry name" value="Choline_transptr-like"/>
</dbReference>
<keyword evidence="4 6" id="KW-1133">Transmembrane helix</keyword>
<proteinExistence type="inferred from homology"/>
<gene>
    <name evidence="7" type="ORF">CHYS00102_LOCUS18512</name>
</gene>
<feature type="transmembrane region" description="Helical" evidence="6">
    <location>
        <begin position="90"/>
        <end position="115"/>
    </location>
</feature>
<sequence length="536" mass="58771">MRRRVPIKANSKIHHYLLEQYKLFERSIFKMDWSQPAHPTVVQGTVVQGKVSNDYNQMGGSHYNQQKFNVQTGDGSYPKGEQQPNTFRDVFWAFLFIVHLFIILCLTAVFGPAAVDAANSGGYKQSNDYGGSVGGYQTGFGAVITNCMLCAMSAFVISAFSLFYTINCARSVVTSGLLFQCFMSFCFMLAMIASGSFMAILGVLMFGWSVCYTWAIWHRIPFAAANLMTATTAVKANSGLFGIAYLFLIIGLLWTICWEITATGSYMVTSNCDNDGNCSAMNGFLLFVLLLSFYWTHSVIQNTVHVTVAGTVGGWWFNPHQASSGCSRAVRGSLQRATTYSFGSICFGSLIVAVVRALRAMADMARDNEEGGTAILLCLIDCILGCIEGIVEYFNKWAYVYVGLYGYSFIESGKNVLGLFKSRGWNTIVTDNLVESALFFVNVGIGLLTGCIGFILESSFGDMYGVFGDSDKIMGFVIGFVIGFVLSSIVMSTIESATNTVIVCFAEAPAEFEANHPQLSDQMRASWLTGYPDEYS</sequence>
<feature type="transmembrane region" description="Helical" evidence="6">
    <location>
        <begin position="281"/>
        <end position="300"/>
    </location>
</feature>
<evidence type="ECO:0000256" key="1">
    <source>
        <dbReference type="ARBA" id="ARBA00004141"/>
    </source>
</evidence>
<dbReference type="EMBL" id="HBFR01025738">
    <property type="protein sequence ID" value="CAD8891306.1"/>
    <property type="molecule type" value="Transcribed_RNA"/>
</dbReference>
<feature type="transmembrane region" description="Helical" evidence="6">
    <location>
        <begin position="337"/>
        <end position="359"/>
    </location>
</feature>
<accession>A0A7S1BLQ9</accession>
<evidence type="ECO:0000256" key="5">
    <source>
        <dbReference type="ARBA" id="ARBA00023136"/>
    </source>
</evidence>
<keyword evidence="3 6" id="KW-0812">Transmembrane</keyword>
<dbReference type="Pfam" id="PF04515">
    <property type="entry name" value="Choline_transpo"/>
    <property type="match status" value="1"/>
</dbReference>
<dbReference type="PANTHER" id="PTHR12385">
    <property type="entry name" value="CHOLINE TRANSPORTER-LIKE (SLC FAMILY 44)"/>
    <property type="match status" value="1"/>
</dbReference>
<feature type="transmembrane region" description="Helical" evidence="6">
    <location>
        <begin position="198"/>
        <end position="217"/>
    </location>
</feature>
<protein>
    <recommendedName>
        <fullName evidence="6">Choline transporter-like protein</fullName>
    </recommendedName>
</protein>
<evidence type="ECO:0000256" key="3">
    <source>
        <dbReference type="ARBA" id="ARBA00022692"/>
    </source>
</evidence>